<sequence length="87" mass="9716">MALKGRQWWKLVGLAGVVGVAATGAVVARDERRRRAHTPDEVRTVLHDRYARVAAAHDTQGAVPLDDVPTGLRERICTVLQRLRPRR</sequence>
<dbReference type="KEGG" id="rav:AAT18_12060"/>
<reference evidence="2" key="3">
    <citation type="submission" date="2022-09" db="EMBL/GenBank/DDBJ databases">
        <title>The genome sequence of Rhodococcus aetherivorans N1.</title>
        <authorList>
            <person name="Jiang W."/>
        </authorList>
    </citation>
    <scope>NUCLEOTIDE SEQUENCE</scope>
    <source>
        <strain evidence="2">N1</strain>
    </source>
</reference>
<dbReference type="EMBL" id="BLAH01000083">
    <property type="protein sequence ID" value="GES37214.1"/>
    <property type="molecule type" value="Genomic_DNA"/>
</dbReference>
<evidence type="ECO:0000313" key="1">
    <source>
        <dbReference type="EMBL" id="GES37214.1"/>
    </source>
</evidence>
<name>A0A059MS01_9NOCA</name>
<proteinExistence type="predicted"/>
<gene>
    <name evidence="2" type="ORF">OCS65_16890</name>
    <name evidence="1" type="ORF">RAJCM14343_2468</name>
</gene>
<evidence type="ECO:0000313" key="4">
    <source>
        <dbReference type="Proteomes" id="UP001163947"/>
    </source>
</evidence>
<evidence type="ECO:0000313" key="3">
    <source>
        <dbReference type="Proteomes" id="UP000325466"/>
    </source>
</evidence>
<dbReference type="Proteomes" id="UP000325466">
    <property type="component" value="Unassembled WGS sequence"/>
</dbReference>
<organism evidence="2 4">
    <name type="scientific">Rhodococcus aetherivorans</name>
    <dbReference type="NCBI Taxonomy" id="191292"/>
    <lineage>
        <taxon>Bacteria</taxon>
        <taxon>Bacillati</taxon>
        <taxon>Actinomycetota</taxon>
        <taxon>Actinomycetes</taxon>
        <taxon>Mycobacteriales</taxon>
        <taxon>Nocardiaceae</taxon>
        <taxon>Rhodococcus</taxon>
    </lineage>
</organism>
<reference evidence="1" key="2">
    <citation type="submission" date="2019-10" db="EMBL/GenBank/DDBJ databases">
        <title>Draft genome sequence of Rhodococcus aetherivorans JCM 14343.</title>
        <authorList>
            <person name="Inoue D."/>
            <person name="Nakazawa M."/>
            <person name="Yamamoto N."/>
            <person name="Sei K."/>
            <person name="Ike M."/>
        </authorList>
    </citation>
    <scope>NUCLEOTIDE SEQUENCE</scope>
    <source>
        <strain evidence="1">JCM 14343</strain>
    </source>
</reference>
<protein>
    <recommendedName>
        <fullName evidence="5">Secreted protein</fullName>
    </recommendedName>
</protein>
<accession>A0A0F6VIY2</accession>
<dbReference type="EMBL" id="CP106982">
    <property type="protein sequence ID" value="UYF92173.1"/>
    <property type="molecule type" value="Genomic_DNA"/>
</dbReference>
<reference evidence="1 3" key="1">
    <citation type="journal article" date="2018" name="Biodegradation">
        <title>1,4-Dioxane degradation characteristics of Rhodococcus aetherivorans JCM 14343.</title>
        <authorList>
            <person name="Inoue D."/>
            <person name="Tsunoda T."/>
            <person name="Yamamoto N."/>
            <person name="Ike M."/>
            <person name="Sei K."/>
        </authorList>
    </citation>
    <scope>NUCLEOTIDE SEQUENCE [LARGE SCALE GENOMIC DNA]</scope>
    <source>
        <strain evidence="1 3">JCM 14343</strain>
    </source>
</reference>
<keyword evidence="3" id="KW-1185">Reference proteome</keyword>
<accession>N1M6I0</accession>
<dbReference type="Proteomes" id="UP001163947">
    <property type="component" value="Chromosome"/>
</dbReference>
<evidence type="ECO:0000313" key="2">
    <source>
        <dbReference type="EMBL" id="UYF92173.1"/>
    </source>
</evidence>
<dbReference type="GeneID" id="83622129"/>
<evidence type="ECO:0008006" key="5">
    <source>
        <dbReference type="Google" id="ProtNLM"/>
    </source>
</evidence>
<dbReference type="RefSeq" id="WP_006935037.1">
    <property type="nucleotide sequence ID" value="NZ_BAAAYP010000012.1"/>
</dbReference>
<dbReference type="AlphaFoldDB" id="A0A059MS01"/>
<accession>A0A059MS01</accession>